<proteinExistence type="predicted"/>
<dbReference type="Proteomes" id="UP000492821">
    <property type="component" value="Unassembled WGS sequence"/>
</dbReference>
<dbReference type="WBParaSite" id="Pan_g16389.t1">
    <property type="protein sequence ID" value="Pan_g16389.t1"/>
    <property type="gene ID" value="Pan_g16389"/>
</dbReference>
<accession>A0A7E4V5Z8</accession>
<evidence type="ECO:0000313" key="1">
    <source>
        <dbReference type="Proteomes" id="UP000492821"/>
    </source>
</evidence>
<evidence type="ECO:0000313" key="2">
    <source>
        <dbReference type="WBParaSite" id="Pan_g16389.t1"/>
    </source>
</evidence>
<sequence length="369" mass="42342">MEYGLKHHLFDDITLLLGQSHDAALSLIKFSITGKESFAAVCGFIRDHVDVCFDKYELEFRFNEKPVDLKQQTAFFAERVQKFVMKFPVRECYIEHEEEAKLDCEALKVLDNNHAIDTATFGTEYNDIPDFLSAFLRRWPTVKTLACRSKLLVDALRDDATMLSKFETLEVFWDFEDICKILKVCPLLPTLKHLQIFNDGFNKNLLKCVFGPMPSVNTLKLTLNVEDISGSYFNDVLVFLKHFPNLEHADVVVKNVELCPMDTLLAKVNELHTGFKEVDFKVEMRFKLCENYDTTVHQDNNVPFMVDGEPNVQAVMASLMAFSFSGGPIPEDVVTKLTADGFENVSKNAYRRVWKYPGKTFIYDVGFTR</sequence>
<dbReference type="Gene3D" id="3.80.10.10">
    <property type="entry name" value="Ribonuclease Inhibitor"/>
    <property type="match status" value="1"/>
</dbReference>
<keyword evidence="1" id="KW-1185">Reference proteome</keyword>
<reference evidence="1" key="1">
    <citation type="journal article" date="2013" name="Genetics">
        <title>The draft genome and transcriptome of Panagrellus redivivus are shaped by the harsh demands of a free-living lifestyle.</title>
        <authorList>
            <person name="Srinivasan J."/>
            <person name="Dillman A.R."/>
            <person name="Macchietto M.G."/>
            <person name="Heikkinen L."/>
            <person name="Lakso M."/>
            <person name="Fracchia K.M."/>
            <person name="Antoshechkin I."/>
            <person name="Mortazavi A."/>
            <person name="Wong G."/>
            <person name="Sternberg P.W."/>
        </authorList>
    </citation>
    <scope>NUCLEOTIDE SEQUENCE [LARGE SCALE GENOMIC DNA]</scope>
    <source>
        <strain evidence="1">MT8872</strain>
    </source>
</reference>
<dbReference type="AlphaFoldDB" id="A0A7E4V5Z8"/>
<reference evidence="2" key="2">
    <citation type="submission" date="2020-10" db="UniProtKB">
        <authorList>
            <consortium name="WormBaseParasite"/>
        </authorList>
    </citation>
    <scope>IDENTIFICATION</scope>
</reference>
<organism evidence="1 2">
    <name type="scientific">Panagrellus redivivus</name>
    <name type="common">Microworm</name>
    <dbReference type="NCBI Taxonomy" id="6233"/>
    <lineage>
        <taxon>Eukaryota</taxon>
        <taxon>Metazoa</taxon>
        <taxon>Ecdysozoa</taxon>
        <taxon>Nematoda</taxon>
        <taxon>Chromadorea</taxon>
        <taxon>Rhabditida</taxon>
        <taxon>Tylenchina</taxon>
        <taxon>Panagrolaimomorpha</taxon>
        <taxon>Panagrolaimoidea</taxon>
        <taxon>Panagrolaimidae</taxon>
        <taxon>Panagrellus</taxon>
    </lineage>
</organism>
<protein>
    <submittedName>
        <fullName evidence="2">F-box domain-containing protein</fullName>
    </submittedName>
</protein>
<dbReference type="InterPro" id="IPR032675">
    <property type="entry name" value="LRR_dom_sf"/>
</dbReference>
<name>A0A7E4V5Z8_PANRE</name>
<dbReference type="SUPFAM" id="SSF52047">
    <property type="entry name" value="RNI-like"/>
    <property type="match status" value="1"/>
</dbReference>